<gene>
    <name evidence="6" type="ORF">I6I07_12165</name>
</gene>
<feature type="domain" description="Secretin/TonB short N-terminal" evidence="5">
    <location>
        <begin position="61"/>
        <end position="112"/>
    </location>
</feature>
<reference evidence="6 7" key="1">
    <citation type="submission" date="2020-12" db="EMBL/GenBank/DDBJ databases">
        <title>FDA dAtabase for Regulatory Grade micrObial Sequences (FDA-ARGOS): Supporting development and validation of Infectious Disease Dx tests.</title>
        <authorList>
            <person name="Sproer C."/>
            <person name="Gronow S."/>
            <person name="Severitt S."/>
            <person name="Schroder I."/>
            <person name="Tallon L."/>
            <person name="Sadzewicz L."/>
            <person name="Zhao X."/>
            <person name="Boylan J."/>
            <person name="Ott S."/>
            <person name="Bowen H."/>
            <person name="Vavikolanu K."/>
            <person name="Mehta A."/>
            <person name="Aluvathingal J."/>
            <person name="Nadendla S."/>
            <person name="Lowell S."/>
            <person name="Myers T."/>
            <person name="Yan Y."/>
            <person name="Sichtig H."/>
        </authorList>
    </citation>
    <scope>NUCLEOTIDE SEQUENCE [LARGE SCALE GENOMIC DNA]</scope>
    <source>
        <strain evidence="6 7">FDAARGOS_1050</strain>
    </source>
</reference>
<evidence type="ECO:0000256" key="1">
    <source>
        <dbReference type="ARBA" id="ARBA00022448"/>
    </source>
</evidence>
<evidence type="ECO:0000313" key="7">
    <source>
        <dbReference type="Proteomes" id="UP000595231"/>
    </source>
</evidence>
<dbReference type="Proteomes" id="UP000595231">
    <property type="component" value="Chromosome"/>
</dbReference>
<keyword evidence="1" id="KW-0813">Transport</keyword>
<keyword evidence="4" id="KW-0732">Signal</keyword>
<dbReference type="Gene3D" id="3.55.50.30">
    <property type="match status" value="1"/>
</dbReference>
<evidence type="ECO:0000256" key="3">
    <source>
        <dbReference type="ARBA" id="ARBA00023237"/>
    </source>
</evidence>
<evidence type="ECO:0000313" key="6">
    <source>
        <dbReference type="EMBL" id="QQB37294.1"/>
    </source>
</evidence>
<accession>A0A7T4E6J8</accession>
<dbReference type="InterPro" id="IPR011662">
    <property type="entry name" value="Secretin/TonB_short_N"/>
</dbReference>
<dbReference type="RefSeq" id="WP_198486829.1">
    <property type="nucleotide sequence ID" value="NZ_CP065997.1"/>
</dbReference>
<keyword evidence="2" id="KW-0472">Membrane</keyword>
<proteinExistence type="predicted"/>
<feature type="signal peptide" evidence="4">
    <location>
        <begin position="1"/>
        <end position="32"/>
    </location>
</feature>
<dbReference type="AlphaFoldDB" id="A0A7T4E6J8"/>
<dbReference type="Pfam" id="PF07660">
    <property type="entry name" value="STN"/>
    <property type="match status" value="1"/>
</dbReference>
<dbReference type="SMART" id="SM00965">
    <property type="entry name" value="STN"/>
    <property type="match status" value="1"/>
</dbReference>
<feature type="chain" id="PRO_5032633418" evidence="4">
    <location>
        <begin position="33"/>
        <end position="224"/>
    </location>
</feature>
<organism evidence="6 7">
    <name type="scientific">Achromobacter deleyi</name>
    <dbReference type="NCBI Taxonomy" id="1353891"/>
    <lineage>
        <taxon>Bacteria</taxon>
        <taxon>Pseudomonadati</taxon>
        <taxon>Pseudomonadota</taxon>
        <taxon>Betaproteobacteria</taxon>
        <taxon>Burkholderiales</taxon>
        <taxon>Alcaligenaceae</taxon>
        <taxon>Achromobacter</taxon>
    </lineage>
</organism>
<evidence type="ECO:0000256" key="4">
    <source>
        <dbReference type="SAM" id="SignalP"/>
    </source>
</evidence>
<keyword evidence="3" id="KW-0998">Cell outer membrane</keyword>
<dbReference type="GO" id="GO:0019867">
    <property type="term" value="C:outer membrane"/>
    <property type="evidence" value="ECO:0007669"/>
    <property type="project" value="InterPro"/>
</dbReference>
<evidence type="ECO:0000259" key="5">
    <source>
        <dbReference type="SMART" id="SM00965"/>
    </source>
</evidence>
<dbReference type="SUPFAM" id="SSF74653">
    <property type="entry name" value="TolA/TonB C-terminal domain"/>
    <property type="match status" value="1"/>
</dbReference>
<sequence length="224" mass="24018">MTPSRRARGAWFVTRCFLLAAALGVHGQAARAQGAGDLRFFDIPALPLAEALQRFTASTGHSGLYDSRLTKGRRSSSVVGNYTAESALRLLLRDSGLQARYGSPDTFIIAAEAPAAAPQPAQALAARRRFYGKLQVAMRALLCGDPAVRPGHYRAAISLWFGDAGQVRRVRLLDSTGSPQRDALLAQRLERLRLDEPAPPGVNQPVTFVIRPQAAAAEGDCLAS</sequence>
<protein>
    <submittedName>
        <fullName evidence="6">Secretin and TonB N-terminal domain-containing protein</fullName>
    </submittedName>
</protein>
<evidence type="ECO:0000256" key="2">
    <source>
        <dbReference type="ARBA" id="ARBA00023136"/>
    </source>
</evidence>
<name>A0A7T4E6J8_9BURK</name>
<dbReference type="EMBL" id="CP065997">
    <property type="protein sequence ID" value="QQB37294.1"/>
    <property type="molecule type" value="Genomic_DNA"/>
</dbReference>